<name>A0A9Q0UU35_SALVM</name>
<dbReference type="Proteomes" id="UP001151529">
    <property type="component" value="Chromosome 5"/>
</dbReference>
<evidence type="ECO:0000313" key="2">
    <source>
        <dbReference type="Proteomes" id="UP001151529"/>
    </source>
</evidence>
<organism evidence="1 2">
    <name type="scientific">Salix viminalis</name>
    <name type="common">Common osier</name>
    <name type="synonym">Basket willow</name>
    <dbReference type="NCBI Taxonomy" id="40686"/>
    <lineage>
        <taxon>Eukaryota</taxon>
        <taxon>Viridiplantae</taxon>
        <taxon>Streptophyta</taxon>
        <taxon>Embryophyta</taxon>
        <taxon>Tracheophyta</taxon>
        <taxon>Spermatophyta</taxon>
        <taxon>Magnoliopsida</taxon>
        <taxon>eudicotyledons</taxon>
        <taxon>Gunneridae</taxon>
        <taxon>Pentapetalae</taxon>
        <taxon>rosids</taxon>
        <taxon>fabids</taxon>
        <taxon>Malpighiales</taxon>
        <taxon>Salicaceae</taxon>
        <taxon>Saliceae</taxon>
        <taxon>Salix</taxon>
    </lineage>
</organism>
<gene>
    <name evidence="1" type="ORF">OIU85_018611</name>
</gene>
<comment type="caution">
    <text evidence="1">The sequence shown here is derived from an EMBL/GenBank/DDBJ whole genome shotgun (WGS) entry which is preliminary data.</text>
</comment>
<dbReference type="PANTHER" id="PTHR35097:SF1">
    <property type="entry name" value="GDSL ESTERASE_LIPASE"/>
    <property type="match status" value="1"/>
</dbReference>
<dbReference type="EMBL" id="JAPFFL010000003">
    <property type="protein sequence ID" value="KAJ6736429.1"/>
    <property type="molecule type" value="Genomic_DNA"/>
</dbReference>
<protein>
    <submittedName>
        <fullName evidence="1">GDSL ESTERASE/LIPASE</fullName>
    </submittedName>
</protein>
<keyword evidence="2" id="KW-1185">Reference proteome</keyword>
<sequence>MCNDWFSAIAIPVGAQFRDLDMTANSSNQMLRPSSGFLPFCHVAIISLTGADEFADNIEAGAAPIETFVILLQLSPNLLGKFIELLISWQKHGVTDLSSVGPPLLNQHNDAAGIGITVRKSNVIAMMAQSVSGLQKAAIFLMELVVASALLAKLFVNFQKD</sequence>
<reference evidence="1" key="1">
    <citation type="submission" date="2022-11" db="EMBL/GenBank/DDBJ databases">
        <authorList>
            <person name="Hyden B.L."/>
            <person name="Feng K."/>
            <person name="Yates T."/>
            <person name="Jawdy S."/>
            <person name="Smart L.B."/>
            <person name="Muchero W."/>
        </authorList>
    </citation>
    <scope>NUCLEOTIDE SEQUENCE</scope>
    <source>
        <tissue evidence="1">Shoot tip</tissue>
    </source>
</reference>
<evidence type="ECO:0000313" key="1">
    <source>
        <dbReference type="EMBL" id="KAJ6736429.1"/>
    </source>
</evidence>
<accession>A0A9Q0UU35</accession>
<proteinExistence type="predicted"/>
<reference evidence="1" key="2">
    <citation type="journal article" date="2023" name="Int. J. Mol. Sci.">
        <title>De Novo Assembly and Annotation of 11 Diverse Shrub Willow (Salix) Genomes Reveals Novel Gene Organization in Sex-Linked Regions.</title>
        <authorList>
            <person name="Hyden B."/>
            <person name="Feng K."/>
            <person name="Yates T.B."/>
            <person name="Jawdy S."/>
            <person name="Cereghino C."/>
            <person name="Smart L.B."/>
            <person name="Muchero W."/>
        </authorList>
    </citation>
    <scope>NUCLEOTIDE SEQUENCE [LARGE SCALE GENOMIC DNA]</scope>
    <source>
        <tissue evidence="1">Shoot tip</tissue>
    </source>
</reference>
<dbReference type="PANTHER" id="PTHR35097">
    <property type="entry name" value="GDSL ESTERASE/LIPASE"/>
    <property type="match status" value="1"/>
</dbReference>
<dbReference type="AlphaFoldDB" id="A0A9Q0UU35"/>
<dbReference type="OrthoDB" id="2017825at2759"/>